<organism evidence="1 2">
    <name type="scientific">Ornithinibacter aureus</name>
    <dbReference type="NCBI Taxonomy" id="622664"/>
    <lineage>
        <taxon>Bacteria</taxon>
        <taxon>Bacillati</taxon>
        <taxon>Actinomycetota</taxon>
        <taxon>Actinomycetes</taxon>
        <taxon>Micrococcales</taxon>
        <taxon>Intrasporangiaceae</taxon>
        <taxon>Ornithinibacter</taxon>
    </lineage>
</organism>
<gene>
    <name evidence="1" type="ORF">GCM10023153_06820</name>
</gene>
<keyword evidence="2" id="KW-1185">Reference proteome</keyword>
<name>A0ABP8JFG1_9MICO</name>
<accession>A0ABP8JFG1</accession>
<sequence length="93" mass="10082">MNAKDAICLSVVGRTNKADDHTAAVAELRSSGPAGRALAPVLSRLLRVLSRLLRVLSRLLRVLSRLLRLKTTSQYQAVSVSATDAGKAIEWEQ</sequence>
<dbReference type="EMBL" id="BAABFX010000011">
    <property type="protein sequence ID" value="GAA4390044.1"/>
    <property type="molecule type" value="Genomic_DNA"/>
</dbReference>
<reference evidence="2" key="1">
    <citation type="journal article" date="2019" name="Int. J. Syst. Evol. Microbiol.">
        <title>The Global Catalogue of Microorganisms (GCM) 10K type strain sequencing project: providing services to taxonomists for standard genome sequencing and annotation.</title>
        <authorList>
            <consortium name="The Broad Institute Genomics Platform"/>
            <consortium name="The Broad Institute Genome Sequencing Center for Infectious Disease"/>
            <person name="Wu L."/>
            <person name="Ma J."/>
        </authorList>
    </citation>
    <scope>NUCLEOTIDE SEQUENCE [LARGE SCALE GENOMIC DNA]</scope>
    <source>
        <strain evidence="2">JCM 17738</strain>
    </source>
</reference>
<proteinExistence type="predicted"/>
<comment type="caution">
    <text evidence="1">The sequence shown here is derived from an EMBL/GenBank/DDBJ whole genome shotgun (WGS) entry which is preliminary data.</text>
</comment>
<dbReference type="Proteomes" id="UP001500390">
    <property type="component" value="Unassembled WGS sequence"/>
</dbReference>
<protein>
    <submittedName>
        <fullName evidence="1">Uncharacterized protein</fullName>
    </submittedName>
</protein>
<evidence type="ECO:0000313" key="2">
    <source>
        <dbReference type="Proteomes" id="UP001500390"/>
    </source>
</evidence>
<evidence type="ECO:0000313" key="1">
    <source>
        <dbReference type="EMBL" id="GAA4390044.1"/>
    </source>
</evidence>